<dbReference type="PANTHER" id="PTHR32196:SF72">
    <property type="entry name" value="RIBOSE IMPORT PERMEASE PROTEIN RBSC"/>
    <property type="match status" value="1"/>
</dbReference>
<feature type="transmembrane region" description="Helical" evidence="6">
    <location>
        <begin position="367"/>
        <end position="398"/>
    </location>
</feature>
<dbReference type="GO" id="GO:0022857">
    <property type="term" value="F:transmembrane transporter activity"/>
    <property type="evidence" value="ECO:0007669"/>
    <property type="project" value="InterPro"/>
</dbReference>
<dbReference type="InterPro" id="IPR001851">
    <property type="entry name" value="ABC_transp_permease"/>
</dbReference>
<feature type="transmembrane region" description="Helical" evidence="6">
    <location>
        <begin position="159"/>
        <end position="178"/>
    </location>
</feature>
<dbReference type="Pfam" id="PF02653">
    <property type="entry name" value="BPD_transp_2"/>
    <property type="match status" value="1"/>
</dbReference>
<evidence type="ECO:0000256" key="1">
    <source>
        <dbReference type="ARBA" id="ARBA00004651"/>
    </source>
</evidence>
<evidence type="ECO:0008006" key="8">
    <source>
        <dbReference type="Google" id="ProtNLM"/>
    </source>
</evidence>
<evidence type="ECO:0000256" key="2">
    <source>
        <dbReference type="ARBA" id="ARBA00022475"/>
    </source>
</evidence>
<feature type="transmembrane region" description="Helical" evidence="6">
    <location>
        <begin position="279"/>
        <end position="300"/>
    </location>
</feature>
<keyword evidence="3 6" id="KW-0812">Transmembrane</keyword>
<dbReference type="CDD" id="cd06579">
    <property type="entry name" value="TM_PBP1_transp_AraH_like"/>
    <property type="match status" value="1"/>
</dbReference>
<feature type="transmembrane region" description="Helical" evidence="6">
    <location>
        <begin position="6"/>
        <end position="22"/>
    </location>
</feature>
<keyword evidence="5 6" id="KW-0472">Membrane</keyword>
<evidence type="ECO:0000256" key="5">
    <source>
        <dbReference type="ARBA" id="ARBA00023136"/>
    </source>
</evidence>
<feature type="transmembrane region" description="Helical" evidence="6">
    <location>
        <begin position="410"/>
        <end position="429"/>
    </location>
</feature>
<evidence type="ECO:0000256" key="4">
    <source>
        <dbReference type="ARBA" id="ARBA00022989"/>
    </source>
</evidence>
<sequence length="439" mass="46037">MFDYGTLLVLALLCGWFSYVTIEEQSPTSISAAERLAKRASGELSTEAKVIVLARQGGDGESFAKTLSEQLTQAGVSVGSTTIGKPTDARKALTDFGNTGKELAAIIADKHMANFANANLAKLGQAHPGLAKAKIFQPESYRWPNFLKKENLLNVMKQISVVAIIAIGMTMVIITAGIDLSVGSLIAFSGVITALTIQSLGGDAPTTGHLWRGALAGILVCGLAGLFTGGLVTLFRIPAFIATLGIMFIAKGLAFIFSDSAPIPVANEAFGWLGRGRDFFGLPNSVILMLILFAIAHVMMTRTSIGRYIYAVGGNPEAARLSGVPVKWVLLFVYTLTGLLAGLGGVMEASLHTTGDPKSGDLVELKVIAAVVVGGTSLAGGQGRITGTLIGAFIIAVINNGMNLTGVESHMQKVIYGTVILVAVLIDRLKIHLLKLKKA</sequence>
<dbReference type="PANTHER" id="PTHR32196">
    <property type="entry name" value="ABC TRANSPORTER PERMEASE PROTEIN YPHD-RELATED-RELATED"/>
    <property type="match status" value="1"/>
</dbReference>
<keyword evidence="2" id="KW-1003">Cell membrane</keyword>
<proteinExistence type="predicted"/>
<evidence type="ECO:0000256" key="3">
    <source>
        <dbReference type="ARBA" id="ARBA00022692"/>
    </source>
</evidence>
<gene>
    <name evidence="7" type="ORF">METZ01_LOCUS111749</name>
</gene>
<feature type="transmembrane region" description="Helical" evidence="6">
    <location>
        <begin position="328"/>
        <end position="346"/>
    </location>
</feature>
<name>A0A381X2E2_9ZZZZ</name>
<dbReference type="AlphaFoldDB" id="A0A381X2E2"/>
<accession>A0A381X2E2</accession>
<evidence type="ECO:0000256" key="6">
    <source>
        <dbReference type="SAM" id="Phobius"/>
    </source>
</evidence>
<evidence type="ECO:0000313" key="7">
    <source>
        <dbReference type="EMBL" id="SVA58895.1"/>
    </source>
</evidence>
<organism evidence="7">
    <name type="scientific">marine metagenome</name>
    <dbReference type="NCBI Taxonomy" id="408172"/>
    <lineage>
        <taxon>unclassified sequences</taxon>
        <taxon>metagenomes</taxon>
        <taxon>ecological metagenomes</taxon>
    </lineage>
</organism>
<dbReference type="GO" id="GO:0005886">
    <property type="term" value="C:plasma membrane"/>
    <property type="evidence" value="ECO:0007669"/>
    <property type="project" value="UniProtKB-SubCell"/>
</dbReference>
<dbReference type="EMBL" id="UINC01013668">
    <property type="protein sequence ID" value="SVA58895.1"/>
    <property type="molecule type" value="Genomic_DNA"/>
</dbReference>
<keyword evidence="4 6" id="KW-1133">Transmembrane helix</keyword>
<comment type="subcellular location">
    <subcellularLocation>
        <location evidence="1">Cell membrane</location>
        <topology evidence="1">Multi-pass membrane protein</topology>
    </subcellularLocation>
</comment>
<feature type="transmembrane region" description="Helical" evidence="6">
    <location>
        <begin position="213"/>
        <end position="233"/>
    </location>
</feature>
<reference evidence="7" key="1">
    <citation type="submission" date="2018-05" db="EMBL/GenBank/DDBJ databases">
        <authorList>
            <person name="Lanie J.A."/>
            <person name="Ng W.-L."/>
            <person name="Kazmierczak K.M."/>
            <person name="Andrzejewski T.M."/>
            <person name="Davidsen T.M."/>
            <person name="Wayne K.J."/>
            <person name="Tettelin H."/>
            <person name="Glass J.I."/>
            <person name="Rusch D."/>
            <person name="Podicherti R."/>
            <person name="Tsui H.-C.T."/>
            <person name="Winkler M.E."/>
        </authorList>
    </citation>
    <scope>NUCLEOTIDE SEQUENCE</scope>
</reference>
<feature type="transmembrane region" description="Helical" evidence="6">
    <location>
        <begin position="239"/>
        <end position="258"/>
    </location>
</feature>
<protein>
    <recommendedName>
        <fullName evidence="8">Sugar-transporting ATPase</fullName>
    </recommendedName>
</protein>